<dbReference type="RefSeq" id="WP_311698574.1">
    <property type="nucleotide sequence ID" value="NZ_JAVREY010000047.1"/>
</dbReference>
<accession>A0ABU2U1Q9</accession>
<comment type="caution">
    <text evidence="1">The sequence shown here is derived from an EMBL/GenBank/DDBJ whole genome shotgun (WGS) entry which is preliminary data.</text>
</comment>
<protein>
    <recommendedName>
        <fullName evidence="3">Resolvase/invertase-type recombinase catalytic domain-containing protein</fullName>
    </recommendedName>
</protein>
<evidence type="ECO:0000313" key="1">
    <source>
        <dbReference type="EMBL" id="MDT0467113.1"/>
    </source>
</evidence>
<keyword evidence="2" id="KW-1185">Reference proteome</keyword>
<proteinExistence type="predicted"/>
<gene>
    <name evidence="1" type="ORF">RM764_29620</name>
</gene>
<dbReference type="Proteomes" id="UP001183809">
    <property type="component" value="Unassembled WGS sequence"/>
</dbReference>
<sequence length="97" mass="10432">MLTESSTCADYLRVSQDDRARFIEHEMQVHQPQTNAPVTLSSQFAPGGTPTAVSGNAMMNEMGAAYLGPILDSECPHKLSTKIVVLLAPAWTASPRS</sequence>
<evidence type="ECO:0008006" key="3">
    <source>
        <dbReference type="Google" id="ProtNLM"/>
    </source>
</evidence>
<evidence type="ECO:0000313" key="2">
    <source>
        <dbReference type="Proteomes" id="UP001183809"/>
    </source>
</evidence>
<reference evidence="2" key="1">
    <citation type="submission" date="2023-07" db="EMBL/GenBank/DDBJ databases">
        <title>30 novel species of actinomycetes from the DSMZ collection.</title>
        <authorList>
            <person name="Nouioui I."/>
        </authorList>
    </citation>
    <scope>NUCLEOTIDE SEQUENCE [LARGE SCALE GENOMIC DNA]</scope>
    <source>
        <strain evidence="2">DSM 41699</strain>
    </source>
</reference>
<organism evidence="1 2">
    <name type="scientific">Streptomyces gibsoniae</name>
    <dbReference type="NCBI Taxonomy" id="3075529"/>
    <lineage>
        <taxon>Bacteria</taxon>
        <taxon>Bacillati</taxon>
        <taxon>Actinomycetota</taxon>
        <taxon>Actinomycetes</taxon>
        <taxon>Kitasatosporales</taxon>
        <taxon>Streptomycetaceae</taxon>
        <taxon>Streptomyces</taxon>
    </lineage>
</organism>
<dbReference type="EMBL" id="JAVREY010000047">
    <property type="protein sequence ID" value="MDT0467113.1"/>
    <property type="molecule type" value="Genomic_DNA"/>
</dbReference>
<name>A0ABU2U1Q9_9ACTN</name>